<accession>A0A9P6ARX3</accession>
<comment type="caution">
    <text evidence="2">The sequence shown here is derived from an EMBL/GenBank/DDBJ whole genome shotgun (WGS) entry which is preliminary data.</text>
</comment>
<gene>
    <name evidence="2" type="ORF">BS47DRAFT_89552</name>
</gene>
<evidence type="ECO:0000313" key="3">
    <source>
        <dbReference type="Proteomes" id="UP000886523"/>
    </source>
</evidence>
<name>A0A9P6ARX3_9AGAM</name>
<protein>
    <submittedName>
        <fullName evidence="2">Uncharacterized protein</fullName>
    </submittedName>
</protein>
<dbReference type="EMBL" id="MU129018">
    <property type="protein sequence ID" value="KAF9510345.1"/>
    <property type="molecule type" value="Genomic_DNA"/>
</dbReference>
<proteinExistence type="predicted"/>
<dbReference type="PROSITE" id="PS51257">
    <property type="entry name" value="PROKAR_LIPOPROTEIN"/>
    <property type="match status" value="1"/>
</dbReference>
<organism evidence="2 3">
    <name type="scientific">Hydnum rufescens UP504</name>
    <dbReference type="NCBI Taxonomy" id="1448309"/>
    <lineage>
        <taxon>Eukaryota</taxon>
        <taxon>Fungi</taxon>
        <taxon>Dikarya</taxon>
        <taxon>Basidiomycota</taxon>
        <taxon>Agaricomycotina</taxon>
        <taxon>Agaricomycetes</taxon>
        <taxon>Cantharellales</taxon>
        <taxon>Hydnaceae</taxon>
        <taxon>Hydnum</taxon>
    </lineage>
</organism>
<keyword evidence="3" id="KW-1185">Reference proteome</keyword>
<keyword evidence="1" id="KW-1133">Transmembrane helix</keyword>
<dbReference type="Proteomes" id="UP000886523">
    <property type="component" value="Unassembled WGS sequence"/>
</dbReference>
<feature type="transmembrane region" description="Helical" evidence="1">
    <location>
        <begin position="21"/>
        <end position="41"/>
    </location>
</feature>
<reference evidence="2" key="1">
    <citation type="journal article" date="2020" name="Nat. Commun.">
        <title>Large-scale genome sequencing of mycorrhizal fungi provides insights into the early evolution of symbiotic traits.</title>
        <authorList>
            <person name="Miyauchi S."/>
            <person name="Kiss E."/>
            <person name="Kuo A."/>
            <person name="Drula E."/>
            <person name="Kohler A."/>
            <person name="Sanchez-Garcia M."/>
            <person name="Morin E."/>
            <person name="Andreopoulos B."/>
            <person name="Barry K.W."/>
            <person name="Bonito G."/>
            <person name="Buee M."/>
            <person name="Carver A."/>
            <person name="Chen C."/>
            <person name="Cichocki N."/>
            <person name="Clum A."/>
            <person name="Culley D."/>
            <person name="Crous P.W."/>
            <person name="Fauchery L."/>
            <person name="Girlanda M."/>
            <person name="Hayes R.D."/>
            <person name="Keri Z."/>
            <person name="LaButti K."/>
            <person name="Lipzen A."/>
            <person name="Lombard V."/>
            <person name="Magnuson J."/>
            <person name="Maillard F."/>
            <person name="Murat C."/>
            <person name="Nolan M."/>
            <person name="Ohm R.A."/>
            <person name="Pangilinan J."/>
            <person name="Pereira M.F."/>
            <person name="Perotto S."/>
            <person name="Peter M."/>
            <person name="Pfister S."/>
            <person name="Riley R."/>
            <person name="Sitrit Y."/>
            <person name="Stielow J.B."/>
            <person name="Szollosi G."/>
            <person name="Zifcakova L."/>
            <person name="Stursova M."/>
            <person name="Spatafora J.W."/>
            <person name="Tedersoo L."/>
            <person name="Vaario L.M."/>
            <person name="Yamada A."/>
            <person name="Yan M."/>
            <person name="Wang P."/>
            <person name="Xu J."/>
            <person name="Bruns T."/>
            <person name="Baldrian P."/>
            <person name="Vilgalys R."/>
            <person name="Dunand C."/>
            <person name="Henrissat B."/>
            <person name="Grigoriev I.V."/>
            <person name="Hibbett D."/>
            <person name="Nagy L.G."/>
            <person name="Martin F.M."/>
        </authorList>
    </citation>
    <scope>NUCLEOTIDE SEQUENCE</scope>
    <source>
        <strain evidence="2">UP504</strain>
    </source>
</reference>
<dbReference type="AlphaFoldDB" id="A0A9P6ARX3"/>
<keyword evidence="1" id="KW-0472">Membrane</keyword>
<evidence type="ECO:0000256" key="1">
    <source>
        <dbReference type="SAM" id="Phobius"/>
    </source>
</evidence>
<sequence length="154" mass="17724">MRNSAVVVLTSRRTRASWSKWRPCYLVIFTLISCLCSRWMARSFYVSSFTRRNVEAQDPVFGVPSSVMYLLDYDHNSSMDPLFTVYSQNVGTNRESRYSVLQSNHTSSLSERRELDSILGRRILDRGPLTGQSYCLSLHYCSEIRVLCAHPRPG</sequence>
<evidence type="ECO:0000313" key="2">
    <source>
        <dbReference type="EMBL" id="KAF9510345.1"/>
    </source>
</evidence>
<keyword evidence="1" id="KW-0812">Transmembrane</keyword>